<dbReference type="InterPro" id="IPR057326">
    <property type="entry name" value="KR_dom"/>
</dbReference>
<evidence type="ECO:0000256" key="5">
    <source>
        <dbReference type="ARBA" id="ARBA00023002"/>
    </source>
</evidence>
<keyword evidence="7" id="KW-0275">Fatty acid biosynthesis</keyword>
<reference evidence="10 12" key="1">
    <citation type="submission" date="2008-03" db="EMBL/GenBank/DDBJ databases">
        <title>Annotation of Ixodes scapularis.</title>
        <authorList>
            <consortium name="Ixodes scapularis Genome Project Consortium"/>
            <person name="Caler E."/>
            <person name="Hannick L.I."/>
            <person name="Bidwell S."/>
            <person name="Joardar V."/>
            <person name="Thiagarajan M."/>
            <person name="Amedeo P."/>
            <person name="Galinsky K.J."/>
            <person name="Schobel S."/>
            <person name="Inman J."/>
            <person name="Hostetler J."/>
            <person name="Miller J."/>
            <person name="Hammond M."/>
            <person name="Megy K."/>
            <person name="Lawson D."/>
            <person name="Kodira C."/>
            <person name="Sutton G."/>
            <person name="Meyer J."/>
            <person name="Hill C.A."/>
            <person name="Birren B."/>
            <person name="Nene V."/>
            <person name="Collins F."/>
            <person name="Alarcon-Chaidez F."/>
            <person name="Wikel S."/>
            <person name="Strausberg R."/>
        </authorList>
    </citation>
    <scope>NUCLEOTIDE SEQUENCE [LARGE SCALE GENOMIC DNA]</scope>
    <source>
        <strain evidence="12">Wikel</strain>
        <strain evidence="10">Wikel colony</strain>
    </source>
</reference>
<keyword evidence="5" id="KW-0560">Oxidoreductase</keyword>
<name>B7Q388_IXOSC</name>
<evidence type="ECO:0000256" key="7">
    <source>
        <dbReference type="ARBA" id="ARBA00023160"/>
    </source>
</evidence>
<keyword evidence="12" id="KW-1185">Reference proteome</keyword>
<reference evidence="11" key="2">
    <citation type="submission" date="2020-05" db="UniProtKB">
        <authorList>
            <consortium name="EnsemblMetazoa"/>
        </authorList>
    </citation>
    <scope>IDENTIFICATION</scope>
    <source>
        <strain evidence="11">wikel</strain>
    </source>
</reference>
<dbReference type="STRING" id="6945.B7Q388"/>
<keyword evidence="1" id="KW-0596">Phosphopantetheine</keyword>
<dbReference type="Pfam" id="PF08659">
    <property type="entry name" value="KR"/>
    <property type="match status" value="1"/>
</dbReference>
<sequence>SHNGRGHGNSNRQRSLLLELAHAARSTLPAGSQEKREFLKRRFPQLQDRNFASSRDLSFEEHILRETEGRAPAANDGGQALSVEAHARTYFFEDKSYVVAGGLGGFGLELADWMVARGCRRLLLTARSGVRTGYQRLCLHRWRLAGAKVAVSRADMATEEGARALLREAAALGPVGGIFNLALVGVARLRRKRRTLFEMWCHLVARKAVSLFRKLMAVAKLYLVEHRHFRVSVADENWFFDRGTFSEWRVPSGVSPANYK</sequence>
<dbReference type="PaxDb" id="6945-B7Q388"/>
<dbReference type="EMBL" id="ABJB010449557">
    <property type="status" value="NOT_ANNOTATED_CDS"/>
    <property type="molecule type" value="Genomic_DNA"/>
</dbReference>
<gene>
    <name evidence="10" type="ORF">IscW_ISCW010183</name>
</gene>
<evidence type="ECO:0000256" key="2">
    <source>
        <dbReference type="ARBA" id="ARBA00022516"/>
    </source>
</evidence>
<dbReference type="HOGENOM" id="CLU_1071877_0_0_1"/>
<keyword evidence="3" id="KW-0276">Fatty acid metabolism</keyword>
<dbReference type="GO" id="GO:0006633">
    <property type="term" value="P:fatty acid biosynthetic process"/>
    <property type="evidence" value="ECO:0007669"/>
    <property type="project" value="UniProtKB-KW"/>
</dbReference>
<dbReference type="SMART" id="SM00822">
    <property type="entry name" value="PKS_KR"/>
    <property type="match status" value="1"/>
</dbReference>
<dbReference type="InterPro" id="IPR036291">
    <property type="entry name" value="NAD(P)-bd_dom_sf"/>
</dbReference>
<accession>B7Q388</accession>
<dbReference type="Proteomes" id="UP000001555">
    <property type="component" value="Unassembled WGS sequence"/>
</dbReference>
<dbReference type="AlphaFoldDB" id="B7Q388"/>
<dbReference type="SUPFAM" id="SSF51735">
    <property type="entry name" value="NAD(P)-binding Rossmann-fold domains"/>
    <property type="match status" value="1"/>
</dbReference>
<dbReference type="OrthoDB" id="6505209at2759"/>
<dbReference type="Gene3D" id="3.40.50.720">
    <property type="entry name" value="NAD(P)-binding Rossmann-like Domain"/>
    <property type="match status" value="1"/>
</dbReference>
<evidence type="ECO:0000256" key="1">
    <source>
        <dbReference type="ARBA" id="ARBA00022450"/>
    </source>
</evidence>
<dbReference type="GO" id="GO:0016491">
    <property type="term" value="F:oxidoreductase activity"/>
    <property type="evidence" value="ECO:0007669"/>
    <property type="project" value="UniProtKB-KW"/>
</dbReference>
<protein>
    <recommendedName>
        <fullName evidence="9">Ketoreductase domain-containing protein</fullName>
    </recommendedName>
</protein>
<dbReference type="VEuPathDB" id="VectorBase:ISCW010183"/>
<evidence type="ECO:0000259" key="9">
    <source>
        <dbReference type="SMART" id="SM00822"/>
    </source>
</evidence>
<dbReference type="Gene3D" id="3.90.180.10">
    <property type="entry name" value="Medium-chain alcohol dehydrogenases, catalytic domain"/>
    <property type="match status" value="2"/>
</dbReference>
<feature type="domain" description="Ketoreductase" evidence="9">
    <location>
        <begin position="95"/>
        <end position="248"/>
    </location>
</feature>
<evidence type="ECO:0000256" key="8">
    <source>
        <dbReference type="ARBA" id="ARBA00023268"/>
    </source>
</evidence>
<evidence type="ECO:0000313" key="11">
    <source>
        <dbReference type="EnsemblMetazoa" id="ISCW010183-PA"/>
    </source>
</evidence>
<dbReference type="InParanoid" id="B7Q388"/>
<dbReference type="EMBL" id="DS848105">
    <property type="protein sequence ID" value="EEC13310.1"/>
    <property type="molecule type" value="Genomic_DNA"/>
</dbReference>
<dbReference type="EMBL" id="ABJB010499962">
    <property type="status" value="NOT_ANNOTATED_CDS"/>
    <property type="molecule type" value="Genomic_DNA"/>
</dbReference>
<keyword evidence="4" id="KW-0521">NADP</keyword>
<evidence type="ECO:0000313" key="10">
    <source>
        <dbReference type="EMBL" id="EEC13310.1"/>
    </source>
</evidence>
<dbReference type="PANTHER" id="PTHR43775:SF7">
    <property type="entry name" value="FATTY ACID SYNTHASE"/>
    <property type="match status" value="1"/>
</dbReference>
<keyword evidence="8" id="KW-0511">Multifunctional enzyme</keyword>
<organism>
    <name type="scientific">Ixodes scapularis</name>
    <name type="common">Black-legged tick</name>
    <name type="synonym">Deer tick</name>
    <dbReference type="NCBI Taxonomy" id="6945"/>
    <lineage>
        <taxon>Eukaryota</taxon>
        <taxon>Metazoa</taxon>
        <taxon>Ecdysozoa</taxon>
        <taxon>Arthropoda</taxon>
        <taxon>Chelicerata</taxon>
        <taxon>Arachnida</taxon>
        <taxon>Acari</taxon>
        <taxon>Parasitiformes</taxon>
        <taxon>Ixodida</taxon>
        <taxon>Ixodoidea</taxon>
        <taxon>Ixodidae</taxon>
        <taxon>Ixodinae</taxon>
        <taxon>Ixodes</taxon>
    </lineage>
</organism>
<dbReference type="VEuPathDB" id="VectorBase:ISCI010183"/>
<dbReference type="PANTHER" id="PTHR43775">
    <property type="entry name" value="FATTY ACID SYNTHASE"/>
    <property type="match status" value="1"/>
</dbReference>
<keyword evidence="6" id="KW-0443">Lipid metabolism</keyword>
<proteinExistence type="predicted"/>
<feature type="non-terminal residue" evidence="10">
    <location>
        <position position="1"/>
    </location>
</feature>
<evidence type="ECO:0000313" key="12">
    <source>
        <dbReference type="Proteomes" id="UP000001555"/>
    </source>
</evidence>
<evidence type="ECO:0000256" key="6">
    <source>
        <dbReference type="ARBA" id="ARBA00023098"/>
    </source>
</evidence>
<keyword evidence="2" id="KW-0444">Lipid biosynthesis</keyword>
<evidence type="ECO:0000256" key="4">
    <source>
        <dbReference type="ARBA" id="ARBA00022857"/>
    </source>
</evidence>
<dbReference type="VEuPathDB" id="VectorBase:ISCP_000634"/>
<dbReference type="InterPro" id="IPR050091">
    <property type="entry name" value="PKS_NRPS_Biosynth_Enz"/>
</dbReference>
<dbReference type="InterPro" id="IPR013968">
    <property type="entry name" value="PKS_KR"/>
</dbReference>
<evidence type="ECO:0000256" key="3">
    <source>
        <dbReference type="ARBA" id="ARBA00022832"/>
    </source>
</evidence>
<dbReference type="EnsemblMetazoa" id="ISCW010183-RA">
    <property type="protein sequence ID" value="ISCW010183-PA"/>
    <property type="gene ID" value="ISCW010183"/>
</dbReference>